<evidence type="ECO:0000259" key="1">
    <source>
        <dbReference type="Pfam" id="PF01402"/>
    </source>
</evidence>
<dbReference type="InterPro" id="IPR010985">
    <property type="entry name" value="Ribbon_hlx_hlx"/>
</dbReference>
<dbReference type="SUPFAM" id="SSF47598">
    <property type="entry name" value="Ribbon-helix-helix"/>
    <property type="match status" value="1"/>
</dbReference>
<protein>
    <submittedName>
        <fullName evidence="2">Ribbon-helix-helix protein, CopG family</fullName>
    </submittedName>
</protein>
<proteinExistence type="predicted"/>
<dbReference type="InterPro" id="IPR013321">
    <property type="entry name" value="Arc_rbn_hlx_hlx"/>
</dbReference>
<name>A0ABV5VRT4_9BACL</name>
<dbReference type="Gene3D" id="1.10.1220.10">
    <property type="entry name" value="Met repressor-like"/>
    <property type="match status" value="1"/>
</dbReference>
<comment type="caution">
    <text evidence="2">The sequence shown here is derived from an EMBL/GenBank/DDBJ whole genome shotgun (WGS) entry which is preliminary data.</text>
</comment>
<reference evidence="2 3" key="1">
    <citation type="submission" date="2024-09" db="EMBL/GenBank/DDBJ databases">
        <authorList>
            <person name="Sun Q."/>
            <person name="Mori K."/>
        </authorList>
    </citation>
    <scope>NUCLEOTIDE SEQUENCE [LARGE SCALE GENOMIC DNA]</scope>
    <source>
        <strain evidence="2 3">JCM 12520</strain>
    </source>
</reference>
<dbReference type="EMBL" id="JBHMAG010000004">
    <property type="protein sequence ID" value="MFB9750989.1"/>
    <property type="molecule type" value="Genomic_DNA"/>
</dbReference>
<dbReference type="RefSeq" id="WP_344905580.1">
    <property type="nucleotide sequence ID" value="NZ_BAAAYO010000002.1"/>
</dbReference>
<keyword evidence="3" id="KW-1185">Reference proteome</keyword>
<evidence type="ECO:0000313" key="3">
    <source>
        <dbReference type="Proteomes" id="UP001589619"/>
    </source>
</evidence>
<dbReference type="InterPro" id="IPR002145">
    <property type="entry name" value="CopG"/>
</dbReference>
<dbReference type="Proteomes" id="UP001589619">
    <property type="component" value="Unassembled WGS sequence"/>
</dbReference>
<accession>A0ABV5VRT4</accession>
<evidence type="ECO:0000313" key="2">
    <source>
        <dbReference type="EMBL" id="MFB9750989.1"/>
    </source>
</evidence>
<dbReference type="Pfam" id="PF01402">
    <property type="entry name" value="RHH_1"/>
    <property type="match status" value="1"/>
</dbReference>
<gene>
    <name evidence="2" type="ORF">ACFFNY_05310</name>
</gene>
<organism evidence="2 3">
    <name type="scientific">Paenibacillus hodogayensis</name>
    <dbReference type="NCBI Taxonomy" id="279208"/>
    <lineage>
        <taxon>Bacteria</taxon>
        <taxon>Bacillati</taxon>
        <taxon>Bacillota</taxon>
        <taxon>Bacilli</taxon>
        <taxon>Bacillales</taxon>
        <taxon>Paenibacillaceae</taxon>
        <taxon>Paenibacillus</taxon>
    </lineage>
</organism>
<sequence>MSHDEIKLSIPKREGQISALFSRGGPREGAGRRGIGHTRKVSVTLPPDAWEQFEHYCAEHRLSKSELLRELLLERFAPQNREDA</sequence>
<feature type="domain" description="Ribbon-helix-helix protein CopG" evidence="1">
    <location>
        <begin position="40"/>
        <end position="75"/>
    </location>
</feature>